<dbReference type="FunFam" id="3.30.160.60:FF:000594">
    <property type="entry name" value="Transcription factor HIVEP2"/>
    <property type="match status" value="1"/>
</dbReference>
<dbReference type="PROSITE" id="PS50157">
    <property type="entry name" value="ZINC_FINGER_C2H2_2"/>
    <property type="match status" value="10"/>
</dbReference>
<gene>
    <name evidence="12" type="ORF">DPMN_187481</name>
</gene>
<evidence type="ECO:0000256" key="4">
    <source>
        <dbReference type="ARBA" id="ARBA00022771"/>
    </source>
</evidence>
<sequence length="2803" mass="307861">MPRQKREEPPSFKRSHDDAICQAGVVQGTVIKKIRTTGDQLSAASDLAESEPLKVDVIDDTFQGTFVVQNTDIRGDLVYPVSVIGHEEFSIGSNNKVDNSENISRERSLSMSSAPEQINRSLEALFKVTDNELQAITQQVPEDEQQILDLDHVDQSEMVYVQEDSIQDREELIEEGQVTEDEVEEVTDSDIDEAEEAEPQENDVEQPASEEEATQNFGSKWRQFKNIERILQKAGIDTSSKTWMTMTRPGRHICPYCQRACSKPSVLEKHIRAHTGERPFPCLICGFSFKTKSNLYKHCKSRAHVLKMNLEVKKRELQSSENEHEIVITETDDAITAEFSGTRIKSTSLSEVTQKEPAQRHVIQEVVKYLEKDKDQRPSEVQTERQRAKLERLKSMQDKETKDTNKRDGVRIHRQYSMPILQLGTAGISHAQSSDIEKQHFQNASDYIVAGSISNESSATQVDMASDTHTFAESDLESPKGYQIEIVNLPDPDADPALANKALKDLEELIEKYSKLCTDGVQLSTSVRTLTDKKLQVVLQLCHIRKSSSSDSGFSDIPKTPSTPLSGGKSALNSVLTERIQQLISANAAIIDTPKPEPPRAKCLKRNLSRQDSEVFTYNRNEAEAAISGLLSSNSGQSVIHTSIESSQKLPSVAEASLIATPVKRHKSVIVEKFIHSEPGNAMEQMVTIQTALSSASPVSVIPNIAYIQSSSLSFQPTSSSVHKTVIASNLKTSQPAALGNLSGKGSLGKMSRPEFELPLTTTYLPLSRSPVLVSQLNRLQQASSCVTSVICSPVQSIAPSPMKSPRPGLERIQTPGHIGKIALKNLQMRSKSLSSLKPPTPSSSTPVVMTPGGDQQLYTVIQSSSAPGQQQYVVQMPVRAAATPTIPVAQILLPGSTVPVLIVQESPTITSHPQQQALIMQNSSQGSQLSRSSSLSFIQTPGGSGVSLVHTSNSTGVSFVHTPGTPGISYVLAPHSSSASVLGTIASPGFSGISQAPLRTLTHILPSTQGHDGQSDLGQGQKFTGQSITTARILTPVKGVSKPIGAHLFSKSPDPMKILNTIVSNTVNQQLIDGPGGRAKEIKIEIQIPPPALQSPSGNLPRSAIPMAICEKLMNRQNAATMGTYAANSPRCQTPGTPLRHTPTVAFRFDPPLVKSQGSPDQFQPQLKPCGGSMDENVSYPNTPILIKSSKVQLPNSFQTSESLAKWVKSVQEQQQRTEALGEKPESGLRCQYCGIVFKKSATLELHMLCYCKQKKDKEQPTKSLSSVVATTSQYVAQKLTDQPSPSGLFTISPASSSKVFEKPFLFSALTSNIVLPSKPSETTITRGKSGNWKSIKAKTIDIPVLKPSSNEAEAGWQQKLKGQILKRKLKGKLLMKRSASVDADSETRHQIPNKIGLKSRFDDVDLYKGSTQVKHARLVRSVDETVEGGVTIQRPVFVRSDSLPLIPKEKLLPLSAENDHKLKNDTKVEIIEEEKDVKESKNIEDWKLNNVTVPVMTADLVINMPSIVRPIYQQNYKMKAFVGMGTPLQFLPSATLTPRPELMEIEKVRKMFSFDSKTLRLVARTDVESSSFVDSLKSSDEDASRSGSVKSSPSSAKSPKLLSPDTPISVRKSPFLHQFSLVSHTYPSMRSITHLTFCTKDRLQPCYVKANKKISMYSNWRVAKQDSNPLGLATRPLLSLYNSRYTTNPVWQTNCGANPRQSLLTHSSYWKHKQGKLGSDKKLAISLEQLKRKGSKVSVQGGYKSTEAYVYVRGRGRGKYVCETCGIRCKKPSMLKKHIRTHTNLRPYKCRQCKFSFKTKGNLTKHMKSKSHSKKCLELGISPVPVSIDETQIDESALEAQCSISKCVKIVDKANTHLDKGELEPMLEEEECDDAGSEEEEEEEEDDEGEEGQSLDKEGSEQGSEGPARDGDHLEEEKPEISVDIMEVESISEHKAKPVELTPAQSQHSQLLESLGVIARQQQDTSLVSMATTQSAALTGSLVRKSSLTQTGIVSPQIDSGLLNQSVGSVAVTTPVELSISSSSDTASLMTIYGNFADGTEKTSKDSDVIWGLLRLSDEKSSSQGEGTSKQSGADEQTDQEVSESPPLLSTSTGKPVVMTTSDLSRSSSPERLVPTFLSLASGIKAISTHHSGPIIGQILKSIASSKQSSEEIDHLGSKDTIAFVPFQFQHPFPGSQSVSIATSEPLTSEQVVVGNQPDDVEGDEPDVEMITSEKKLSSDESENCINDYSGRRSTRGRLSGQGHEFVSGTSVDNSFHKSASSDNSGVSSQIDESTVWILPHSFPVLTVVESACEEENDVSPHIGNSRTIQAEIVSIDPVIFHQEQKKLTGIENIHWDPHHVLNTDQVSTCENDVSYQVDQYPHKCSFCSAEFSELNQLIVHGNVHIIEAKHNQHKENESVKFSFEHQNVRSPKPTSPSIKHAIENPDSETIEVLDGPRPYRCIYCDVSFRSYGYLHKHRMSKYHFHTLEASGKLEKGTWENIKNHINDIDTTNLETLNSSIQWVLGSKDLENQQKVIVEPISHHSYHGENNHAYQEETVVVSEENADIEEGIEICIKPLPSTTAPEDTCEMFICSLCHIKFKDEIKFKTHMLSHAELRPFVCQYCDAGFTNANALTLHLRSHTQELPFVCGPCGEMFSDAQLLVEHYKSRHNLRDVTLNTNIALLPSNSITPKVATTRLVSTLPSNVPTQDKKHIKSESFFKVAEKGICLAIPSQTSLALSNVKLETSVVVLETGNASEAEIDRDVKSVGPDVCLAETTSVNSESVTTHLEETMASGCDNKLNKRELALSETETCVSMETE</sequence>
<dbReference type="EMBL" id="JAIWYP010000010">
    <property type="protein sequence ID" value="KAH3752855.1"/>
    <property type="molecule type" value="Genomic_DNA"/>
</dbReference>
<name>A0A9D4DR45_DREPO</name>
<dbReference type="OrthoDB" id="10042249at2759"/>
<protein>
    <recommendedName>
        <fullName evidence="11">C2H2-type domain-containing protein</fullName>
    </recommendedName>
</protein>
<dbReference type="PROSITE" id="PS00028">
    <property type="entry name" value="ZINC_FINGER_C2H2_1"/>
    <property type="match status" value="9"/>
</dbReference>
<dbReference type="InterPro" id="IPR036236">
    <property type="entry name" value="Znf_C2H2_sf"/>
</dbReference>
<feature type="domain" description="C2H2-type" evidence="11">
    <location>
        <begin position="2574"/>
        <end position="2601"/>
    </location>
</feature>
<keyword evidence="13" id="KW-1185">Reference proteome</keyword>
<evidence type="ECO:0000256" key="8">
    <source>
        <dbReference type="ARBA" id="ARBA00023242"/>
    </source>
</evidence>
<dbReference type="SMART" id="SM00355">
    <property type="entry name" value="ZnF_C2H2"/>
    <property type="match status" value="10"/>
</dbReference>
<feature type="region of interest" description="Disordered" evidence="10">
    <location>
        <begin position="2232"/>
        <end position="2270"/>
    </location>
</feature>
<feature type="domain" description="C2H2-type" evidence="11">
    <location>
        <begin position="2630"/>
        <end position="2653"/>
    </location>
</feature>
<feature type="region of interest" description="Disordered" evidence="10">
    <location>
        <begin position="373"/>
        <end position="406"/>
    </location>
</feature>
<organism evidence="12 13">
    <name type="scientific">Dreissena polymorpha</name>
    <name type="common">Zebra mussel</name>
    <name type="synonym">Mytilus polymorpha</name>
    <dbReference type="NCBI Taxonomy" id="45954"/>
    <lineage>
        <taxon>Eukaryota</taxon>
        <taxon>Metazoa</taxon>
        <taxon>Spiralia</taxon>
        <taxon>Lophotrochozoa</taxon>
        <taxon>Mollusca</taxon>
        <taxon>Bivalvia</taxon>
        <taxon>Autobranchia</taxon>
        <taxon>Heteroconchia</taxon>
        <taxon>Euheterodonta</taxon>
        <taxon>Imparidentia</taxon>
        <taxon>Neoheterodontei</taxon>
        <taxon>Myida</taxon>
        <taxon>Dreissenoidea</taxon>
        <taxon>Dreissenidae</taxon>
        <taxon>Dreissena</taxon>
    </lineage>
</organism>
<evidence type="ECO:0000259" key="11">
    <source>
        <dbReference type="PROSITE" id="PS50157"/>
    </source>
</evidence>
<dbReference type="GO" id="GO:0008270">
    <property type="term" value="F:zinc ion binding"/>
    <property type="evidence" value="ECO:0007669"/>
    <property type="project" value="UniProtKB-KW"/>
</dbReference>
<dbReference type="InterPro" id="IPR013087">
    <property type="entry name" value="Znf_C2H2_type"/>
</dbReference>
<dbReference type="PANTHER" id="PTHR45944:SF2">
    <property type="entry name" value="SCHNURRI, ISOFORM F"/>
    <property type="match status" value="1"/>
</dbReference>
<reference evidence="12" key="1">
    <citation type="journal article" date="2019" name="bioRxiv">
        <title>The Genome of the Zebra Mussel, Dreissena polymorpha: A Resource for Invasive Species Research.</title>
        <authorList>
            <person name="McCartney M.A."/>
            <person name="Auch B."/>
            <person name="Kono T."/>
            <person name="Mallez S."/>
            <person name="Zhang Y."/>
            <person name="Obille A."/>
            <person name="Becker A."/>
            <person name="Abrahante J.E."/>
            <person name="Garbe J."/>
            <person name="Badalamenti J.P."/>
            <person name="Herman A."/>
            <person name="Mangelson H."/>
            <person name="Liachko I."/>
            <person name="Sullivan S."/>
            <person name="Sone E.D."/>
            <person name="Koren S."/>
            <person name="Silverstein K.A.T."/>
            <person name="Beckman K.B."/>
            <person name="Gohl D.M."/>
        </authorList>
    </citation>
    <scope>NUCLEOTIDE SEQUENCE</scope>
    <source>
        <strain evidence="12">Duluth1</strain>
        <tissue evidence="12">Whole animal</tissue>
    </source>
</reference>
<evidence type="ECO:0000256" key="2">
    <source>
        <dbReference type="ARBA" id="ARBA00022723"/>
    </source>
</evidence>
<feature type="region of interest" description="Disordered" evidence="10">
    <location>
        <begin position="174"/>
        <end position="218"/>
    </location>
</feature>
<dbReference type="Proteomes" id="UP000828390">
    <property type="component" value="Unassembled WGS sequence"/>
</dbReference>
<feature type="domain" description="C2H2-type" evidence="11">
    <location>
        <begin position="1230"/>
        <end position="1257"/>
    </location>
</feature>
<feature type="domain" description="C2H2-type" evidence="11">
    <location>
        <begin position="2365"/>
        <end position="2392"/>
    </location>
</feature>
<feature type="region of interest" description="Disordered" evidence="10">
    <location>
        <begin position="1861"/>
        <end position="1918"/>
    </location>
</feature>
<dbReference type="Gene3D" id="3.30.160.60">
    <property type="entry name" value="Classic Zinc Finger"/>
    <property type="match status" value="6"/>
</dbReference>
<feature type="compositionally biased region" description="Basic and acidic residues" evidence="10">
    <location>
        <begin position="1909"/>
        <end position="1918"/>
    </location>
</feature>
<feature type="domain" description="C2H2-type" evidence="11">
    <location>
        <begin position="280"/>
        <end position="309"/>
    </location>
</feature>
<feature type="region of interest" description="Disordered" evidence="10">
    <location>
        <begin position="548"/>
        <end position="569"/>
    </location>
</feature>
<feature type="compositionally biased region" description="Low complexity" evidence="10">
    <location>
        <begin position="1587"/>
        <end position="1606"/>
    </location>
</feature>
<feature type="compositionally biased region" description="Polar residues" evidence="10">
    <location>
        <begin position="2250"/>
        <end position="2270"/>
    </location>
</feature>
<feature type="domain" description="C2H2-type" evidence="11">
    <location>
        <begin position="252"/>
        <end position="279"/>
    </location>
</feature>
<dbReference type="GO" id="GO:0000981">
    <property type="term" value="F:DNA-binding transcription factor activity, RNA polymerase II-specific"/>
    <property type="evidence" value="ECO:0007669"/>
    <property type="project" value="TreeGrafter"/>
</dbReference>
<dbReference type="GO" id="GO:0000978">
    <property type="term" value="F:RNA polymerase II cis-regulatory region sequence-specific DNA binding"/>
    <property type="evidence" value="ECO:0007669"/>
    <property type="project" value="TreeGrafter"/>
</dbReference>
<feature type="domain" description="C2H2-type" evidence="11">
    <location>
        <begin position="2602"/>
        <end position="2629"/>
    </location>
</feature>
<keyword evidence="2" id="KW-0479">Metal-binding</keyword>
<keyword evidence="4 9" id="KW-0863">Zinc-finger</keyword>
<dbReference type="FunFam" id="3.30.160.60:FF:000145">
    <property type="entry name" value="Zinc finger protein 574"/>
    <property type="match status" value="2"/>
</dbReference>
<evidence type="ECO:0000256" key="9">
    <source>
        <dbReference type="PROSITE-ProRule" id="PRU00042"/>
    </source>
</evidence>
<keyword evidence="6" id="KW-0805">Transcription regulation</keyword>
<feature type="compositionally biased region" description="Polar residues" evidence="10">
    <location>
        <begin position="2064"/>
        <end position="2077"/>
    </location>
</feature>
<dbReference type="GO" id="GO:0005634">
    <property type="term" value="C:nucleus"/>
    <property type="evidence" value="ECO:0007669"/>
    <property type="project" value="UniProtKB-SubCell"/>
</dbReference>
<dbReference type="Pfam" id="PF00096">
    <property type="entry name" value="zf-C2H2"/>
    <property type="match status" value="3"/>
</dbReference>
<keyword evidence="3" id="KW-0677">Repeat</keyword>
<feature type="compositionally biased region" description="Polar residues" evidence="10">
    <location>
        <begin position="2090"/>
        <end position="2111"/>
    </location>
</feature>
<dbReference type="SUPFAM" id="SSF57667">
    <property type="entry name" value="beta-beta-alpha zinc fingers"/>
    <property type="match status" value="4"/>
</dbReference>
<feature type="compositionally biased region" description="Acidic residues" evidence="10">
    <location>
        <begin position="1867"/>
        <end position="1895"/>
    </location>
</feature>
<comment type="subcellular location">
    <subcellularLocation>
        <location evidence="1">Nucleus</location>
    </subcellularLocation>
</comment>
<evidence type="ECO:0000313" key="13">
    <source>
        <dbReference type="Proteomes" id="UP000828390"/>
    </source>
</evidence>
<feature type="domain" description="C2H2-type" evidence="11">
    <location>
        <begin position="1762"/>
        <end position="1789"/>
    </location>
</feature>
<evidence type="ECO:0000256" key="10">
    <source>
        <dbReference type="SAM" id="MobiDB-lite"/>
    </source>
</evidence>
<feature type="region of interest" description="Disordered" evidence="10">
    <location>
        <begin position="1576"/>
        <end position="1607"/>
    </location>
</feature>
<feature type="compositionally biased region" description="Polar residues" evidence="10">
    <location>
        <begin position="560"/>
        <end position="569"/>
    </location>
</feature>
<dbReference type="InterPro" id="IPR051969">
    <property type="entry name" value="Zinc-finger_DNA-bd_regulators"/>
</dbReference>
<feature type="compositionally biased region" description="Acidic residues" evidence="10">
    <location>
        <begin position="174"/>
        <end position="213"/>
    </location>
</feature>
<evidence type="ECO:0000313" key="12">
    <source>
        <dbReference type="EMBL" id="KAH3752855.1"/>
    </source>
</evidence>
<dbReference type="PANTHER" id="PTHR45944">
    <property type="entry name" value="SCHNURRI, ISOFORM F"/>
    <property type="match status" value="1"/>
</dbReference>
<feature type="region of interest" description="Disordered" evidence="10">
    <location>
        <begin position="2062"/>
        <end position="2111"/>
    </location>
</feature>
<evidence type="ECO:0000256" key="3">
    <source>
        <dbReference type="ARBA" id="ARBA00022737"/>
    </source>
</evidence>
<proteinExistence type="predicted"/>
<evidence type="ECO:0000256" key="7">
    <source>
        <dbReference type="ARBA" id="ARBA00023163"/>
    </source>
</evidence>
<keyword evidence="7" id="KW-0804">Transcription</keyword>
<evidence type="ECO:0000256" key="1">
    <source>
        <dbReference type="ARBA" id="ARBA00004123"/>
    </source>
</evidence>
<feature type="domain" description="C2H2-type" evidence="11">
    <location>
        <begin position="2442"/>
        <end position="2473"/>
    </location>
</feature>
<feature type="domain" description="C2H2-type" evidence="11">
    <location>
        <begin position="1790"/>
        <end position="1815"/>
    </location>
</feature>
<reference evidence="12" key="2">
    <citation type="submission" date="2020-11" db="EMBL/GenBank/DDBJ databases">
        <authorList>
            <person name="McCartney M.A."/>
            <person name="Auch B."/>
            <person name="Kono T."/>
            <person name="Mallez S."/>
            <person name="Becker A."/>
            <person name="Gohl D.M."/>
            <person name="Silverstein K.A.T."/>
            <person name="Koren S."/>
            <person name="Bechman K.B."/>
            <person name="Herman A."/>
            <person name="Abrahante J.E."/>
            <person name="Garbe J."/>
        </authorList>
    </citation>
    <scope>NUCLEOTIDE SEQUENCE</scope>
    <source>
        <strain evidence="12">Duluth1</strain>
        <tissue evidence="12">Whole animal</tissue>
    </source>
</reference>
<accession>A0A9D4DR45</accession>
<evidence type="ECO:0000256" key="5">
    <source>
        <dbReference type="ARBA" id="ARBA00022833"/>
    </source>
</evidence>
<keyword evidence="5" id="KW-0862">Zinc</keyword>
<evidence type="ECO:0000256" key="6">
    <source>
        <dbReference type="ARBA" id="ARBA00023015"/>
    </source>
</evidence>
<comment type="caution">
    <text evidence="12">The sequence shown here is derived from an EMBL/GenBank/DDBJ whole genome shotgun (WGS) entry which is preliminary data.</text>
</comment>
<keyword evidence="8" id="KW-0539">Nucleus</keyword>